<feature type="region of interest" description="Disordered" evidence="1">
    <location>
        <begin position="73"/>
        <end position="95"/>
    </location>
</feature>
<dbReference type="Proteomes" id="UP000299102">
    <property type="component" value="Unassembled WGS sequence"/>
</dbReference>
<gene>
    <name evidence="2" type="ORF">EVAR_61195_1</name>
</gene>
<accession>A0A4C1YY12</accession>
<comment type="caution">
    <text evidence="2">The sequence shown here is derived from an EMBL/GenBank/DDBJ whole genome shotgun (WGS) entry which is preliminary data.</text>
</comment>
<reference evidence="2 3" key="1">
    <citation type="journal article" date="2019" name="Commun. Biol.">
        <title>The bagworm genome reveals a unique fibroin gene that provides high tensile strength.</title>
        <authorList>
            <person name="Kono N."/>
            <person name="Nakamura H."/>
            <person name="Ohtoshi R."/>
            <person name="Tomita M."/>
            <person name="Numata K."/>
            <person name="Arakawa K."/>
        </authorList>
    </citation>
    <scope>NUCLEOTIDE SEQUENCE [LARGE SCALE GENOMIC DNA]</scope>
</reference>
<sequence>MPMSQRSTLTPRLLIRRRPVKRDSMNAAVYEPGGSYARSDPNLPFIPVHVSLLHGSINAPRQGALVSAAMTRDECGPEQTGARLTRIPDSLRQPS</sequence>
<keyword evidence="3" id="KW-1185">Reference proteome</keyword>
<name>A0A4C1YY12_EUMVA</name>
<dbReference type="AlphaFoldDB" id="A0A4C1YY12"/>
<protein>
    <submittedName>
        <fullName evidence="2">Uncharacterized protein</fullName>
    </submittedName>
</protein>
<evidence type="ECO:0000256" key="1">
    <source>
        <dbReference type="SAM" id="MobiDB-lite"/>
    </source>
</evidence>
<proteinExistence type="predicted"/>
<organism evidence="2 3">
    <name type="scientific">Eumeta variegata</name>
    <name type="common">Bagworm moth</name>
    <name type="synonym">Eumeta japonica</name>
    <dbReference type="NCBI Taxonomy" id="151549"/>
    <lineage>
        <taxon>Eukaryota</taxon>
        <taxon>Metazoa</taxon>
        <taxon>Ecdysozoa</taxon>
        <taxon>Arthropoda</taxon>
        <taxon>Hexapoda</taxon>
        <taxon>Insecta</taxon>
        <taxon>Pterygota</taxon>
        <taxon>Neoptera</taxon>
        <taxon>Endopterygota</taxon>
        <taxon>Lepidoptera</taxon>
        <taxon>Glossata</taxon>
        <taxon>Ditrysia</taxon>
        <taxon>Tineoidea</taxon>
        <taxon>Psychidae</taxon>
        <taxon>Oiketicinae</taxon>
        <taxon>Eumeta</taxon>
    </lineage>
</organism>
<evidence type="ECO:0000313" key="3">
    <source>
        <dbReference type="Proteomes" id="UP000299102"/>
    </source>
</evidence>
<dbReference type="EMBL" id="BGZK01001424">
    <property type="protein sequence ID" value="GBP79674.1"/>
    <property type="molecule type" value="Genomic_DNA"/>
</dbReference>
<evidence type="ECO:0000313" key="2">
    <source>
        <dbReference type="EMBL" id="GBP79674.1"/>
    </source>
</evidence>